<dbReference type="PANTHER" id="PTHR41800:SF1">
    <property type="entry name" value="EXPRESSED PROTEIN"/>
    <property type="match status" value="1"/>
</dbReference>
<comment type="caution">
    <text evidence="3">The sequence shown here is derived from an EMBL/GenBank/DDBJ whole genome shotgun (WGS) entry which is preliminary data.</text>
</comment>
<protein>
    <submittedName>
        <fullName evidence="3">Uncharacterized protein</fullName>
    </submittedName>
</protein>
<dbReference type="PANTHER" id="PTHR41800">
    <property type="entry name" value="EXPRESSED PROTEIN"/>
    <property type="match status" value="1"/>
</dbReference>
<feature type="transmembrane region" description="Helical" evidence="2">
    <location>
        <begin position="6"/>
        <end position="25"/>
    </location>
</feature>
<evidence type="ECO:0000256" key="2">
    <source>
        <dbReference type="SAM" id="Phobius"/>
    </source>
</evidence>
<sequence>MNTIRSTWIGWGALCVAGGGAYYFAKQSINADRAARFEQEKKRKAQLAAIEAEHRRQAQAVQNQPTAPSDDPSFKRANMLRFQNAHDSAASPSSEASYDPAPTRHEPETDMEKVLEKSKYETSTPFRPPKGDRFS</sequence>
<dbReference type="Pfam" id="PF15932">
    <property type="entry name" value="DUF4748"/>
    <property type="match status" value="1"/>
</dbReference>
<feature type="region of interest" description="Disordered" evidence="1">
    <location>
        <begin position="46"/>
        <end position="135"/>
    </location>
</feature>
<keyword evidence="2" id="KW-1133">Transmembrane helix</keyword>
<dbReference type="EMBL" id="MVGC01000419">
    <property type="protein sequence ID" value="RJE19328.1"/>
    <property type="molecule type" value="Genomic_DNA"/>
</dbReference>
<dbReference type="OrthoDB" id="2559326at2759"/>
<keyword evidence="2" id="KW-0812">Transmembrane</keyword>
<keyword evidence="4" id="KW-1185">Reference proteome</keyword>
<keyword evidence="2" id="KW-0472">Membrane</keyword>
<reference evidence="4" key="1">
    <citation type="submission" date="2017-02" db="EMBL/GenBank/DDBJ databases">
        <authorList>
            <person name="Tafer H."/>
            <person name="Lopandic K."/>
        </authorList>
    </citation>
    <scope>NUCLEOTIDE SEQUENCE [LARGE SCALE GENOMIC DNA]</scope>
    <source>
        <strain evidence="4">CBS 366.77</strain>
    </source>
</reference>
<accession>A0A3A2Z8A0</accession>
<gene>
    <name evidence="3" type="ORF">PHISCL_08338</name>
</gene>
<organism evidence="3 4">
    <name type="scientific">Aspergillus sclerotialis</name>
    <dbReference type="NCBI Taxonomy" id="2070753"/>
    <lineage>
        <taxon>Eukaryota</taxon>
        <taxon>Fungi</taxon>
        <taxon>Dikarya</taxon>
        <taxon>Ascomycota</taxon>
        <taxon>Pezizomycotina</taxon>
        <taxon>Eurotiomycetes</taxon>
        <taxon>Eurotiomycetidae</taxon>
        <taxon>Eurotiales</taxon>
        <taxon>Aspergillaceae</taxon>
        <taxon>Aspergillus</taxon>
        <taxon>Aspergillus subgen. Polypaecilum</taxon>
    </lineage>
</organism>
<dbReference type="AlphaFoldDB" id="A0A3A2Z8A0"/>
<evidence type="ECO:0000256" key="1">
    <source>
        <dbReference type="SAM" id="MobiDB-lite"/>
    </source>
</evidence>
<dbReference type="Proteomes" id="UP000266188">
    <property type="component" value="Unassembled WGS sequence"/>
</dbReference>
<proteinExistence type="predicted"/>
<evidence type="ECO:0000313" key="4">
    <source>
        <dbReference type="Proteomes" id="UP000266188"/>
    </source>
</evidence>
<name>A0A3A2Z8A0_9EURO</name>
<feature type="compositionally biased region" description="Basic and acidic residues" evidence="1">
    <location>
        <begin position="102"/>
        <end position="120"/>
    </location>
</feature>
<evidence type="ECO:0000313" key="3">
    <source>
        <dbReference type="EMBL" id="RJE19328.1"/>
    </source>
</evidence>
<dbReference type="InterPro" id="IPR031833">
    <property type="entry name" value="DUF4748"/>
</dbReference>